<gene>
    <name evidence="7" type="ORF">ENS64_03255</name>
</gene>
<evidence type="ECO:0000259" key="6">
    <source>
        <dbReference type="SMART" id="SM00922"/>
    </source>
</evidence>
<dbReference type="GO" id="GO:0016854">
    <property type="term" value="F:racemase and epimerase activity"/>
    <property type="evidence" value="ECO:0007669"/>
    <property type="project" value="UniProtKB-ARBA"/>
</dbReference>
<dbReference type="InterPro" id="IPR029017">
    <property type="entry name" value="Enolase-like_N"/>
</dbReference>
<dbReference type="FunFam" id="3.30.390.10:FF:000009">
    <property type="entry name" value="Hydrophobic dipeptide epimerase"/>
    <property type="match status" value="1"/>
</dbReference>
<name>A0A7C4QTU9_9PLAN</name>
<evidence type="ECO:0000256" key="3">
    <source>
        <dbReference type="ARBA" id="ARBA00022723"/>
    </source>
</evidence>
<dbReference type="SUPFAM" id="SSF54826">
    <property type="entry name" value="Enolase N-terminal domain-like"/>
    <property type="match status" value="1"/>
</dbReference>
<accession>A0A7C4QTU9</accession>
<dbReference type="Pfam" id="PF13378">
    <property type="entry name" value="MR_MLE_C"/>
    <property type="match status" value="1"/>
</dbReference>
<feature type="domain" description="Mandelate racemase/muconate lactonizing enzyme C-terminal" evidence="6">
    <location>
        <begin position="145"/>
        <end position="241"/>
    </location>
</feature>
<dbReference type="SFLD" id="SFLDG00180">
    <property type="entry name" value="muconate_cycloisomerase"/>
    <property type="match status" value="1"/>
</dbReference>
<dbReference type="InterPro" id="IPR036849">
    <property type="entry name" value="Enolase-like_C_sf"/>
</dbReference>
<dbReference type="PROSITE" id="PS00909">
    <property type="entry name" value="MR_MLE_2"/>
    <property type="match status" value="1"/>
</dbReference>
<dbReference type="InterPro" id="IPR018110">
    <property type="entry name" value="Mandel_Rmase/mucon_lact_enz_CS"/>
</dbReference>
<evidence type="ECO:0000256" key="4">
    <source>
        <dbReference type="ARBA" id="ARBA00022842"/>
    </source>
</evidence>
<dbReference type="PANTHER" id="PTHR48073">
    <property type="entry name" value="O-SUCCINYLBENZOATE SYNTHASE-RELATED"/>
    <property type="match status" value="1"/>
</dbReference>
<dbReference type="Gene3D" id="3.20.20.120">
    <property type="entry name" value="Enolase-like C-terminal domain"/>
    <property type="match status" value="1"/>
</dbReference>
<keyword evidence="3" id="KW-0479">Metal-binding</keyword>
<dbReference type="InterPro" id="IPR029065">
    <property type="entry name" value="Enolase_C-like"/>
</dbReference>
<keyword evidence="5 7" id="KW-0413">Isomerase</keyword>
<evidence type="ECO:0000256" key="2">
    <source>
        <dbReference type="ARBA" id="ARBA00008031"/>
    </source>
</evidence>
<dbReference type="Gene3D" id="3.30.390.10">
    <property type="entry name" value="Enolase-like, N-terminal domain"/>
    <property type="match status" value="1"/>
</dbReference>
<dbReference type="SMART" id="SM00922">
    <property type="entry name" value="MR_MLE"/>
    <property type="match status" value="1"/>
</dbReference>
<organism evidence="7">
    <name type="scientific">Schlesneria paludicola</name>
    <dbReference type="NCBI Taxonomy" id="360056"/>
    <lineage>
        <taxon>Bacteria</taxon>
        <taxon>Pseudomonadati</taxon>
        <taxon>Planctomycetota</taxon>
        <taxon>Planctomycetia</taxon>
        <taxon>Planctomycetales</taxon>
        <taxon>Planctomycetaceae</taxon>
        <taxon>Schlesneria</taxon>
    </lineage>
</organism>
<dbReference type="SFLD" id="SFLDS00001">
    <property type="entry name" value="Enolase"/>
    <property type="match status" value="1"/>
</dbReference>
<dbReference type="InterPro" id="IPR013342">
    <property type="entry name" value="Mandelate_racemase_C"/>
</dbReference>
<dbReference type="EMBL" id="DSVQ01000006">
    <property type="protein sequence ID" value="HGT38270.1"/>
    <property type="molecule type" value="Genomic_DNA"/>
</dbReference>
<comment type="similarity">
    <text evidence="2">Belongs to the mandelate racemase/muconate lactonizing enzyme family.</text>
</comment>
<dbReference type="SUPFAM" id="SSF51604">
    <property type="entry name" value="Enolase C-terminal domain-like"/>
    <property type="match status" value="1"/>
</dbReference>
<dbReference type="GO" id="GO:0009063">
    <property type="term" value="P:amino acid catabolic process"/>
    <property type="evidence" value="ECO:0007669"/>
    <property type="project" value="InterPro"/>
</dbReference>
<comment type="caution">
    <text evidence="7">The sequence shown here is derived from an EMBL/GenBank/DDBJ whole genome shotgun (WGS) entry which is preliminary data.</text>
</comment>
<keyword evidence="4" id="KW-0460">Magnesium</keyword>
<proteinExistence type="inferred from homology"/>
<comment type="cofactor">
    <cofactor evidence="1">
        <name>Mg(2+)</name>
        <dbReference type="ChEBI" id="CHEBI:18420"/>
    </cofactor>
</comment>
<evidence type="ECO:0000313" key="7">
    <source>
        <dbReference type="EMBL" id="HGT38270.1"/>
    </source>
</evidence>
<protein>
    <submittedName>
        <fullName evidence="7">Muconate cycloisomerase</fullName>
    </submittedName>
</protein>
<dbReference type="AlphaFoldDB" id="A0A7C4QTU9"/>
<dbReference type="InterPro" id="IPR013341">
    <property type="entry name" value="Mandelate_racemase_N_dom"/>
</dbReference>
<sequence>MRIVQLEAFPVRIPLKPERRMITALGRHDVSDFVLVRLTTDDGREGVGEATVTPNWSGETVWGAAAILEHVFRPAVLGCDPRDVAEIERRLHLAAVDNWFAKAAVEMACWDLAGRAANQPVFELLGGACRALAVKNRFSLGAYPPEVAAERAAERVAAGFDTIKVKVGIDPAADVARVRAVREAIGPHVALTIDANGGWNEEQAESCLHALADCHIELVEQPLPRGNYSGLRRLRHRTSQKILADESCFDEVEARELIEHDCCDAISLYPGKNGGIGPARRIAELAAGRHIPCTIGSNLEWDVGAAAMLHFIVATPNMAVERYPGDCLGPFYHEFSVARNPLPISGPFITLHNSPGLGIDVDWDVVRQHRLPPSGSH</sequence>
<dbReference type="PANTHER" id="PTHR48073:SF2">
    <property type="entry name" value="O-SUCCINYLBENZOATE SYNTHASE"/>
    <property type="match status" value="1"/>
</dbReference>
<dbReference type="GO" id="GO:0046872">
    <property type="term" value="F:metal ion binding"/>
    <property type="evidence" value="ECO:0007669"/>
    <property type="project" value="UniProtKB-KW"/>
</dbReference>
<dbReference type="GO" id="GO:0006518">
    <property type="term" value="P:peptide metabolic process"/>
    <property type="evidence" value="ECO:0007669"/>
    <property type="project" value="UniProtKB-ARBA"/>
</dbReference>
<evidence type="ECO:0000256" key="1">
    <source>
        <dbReference type="ARBA" id="ARBA00001946"/>
    </source>
</evidence>
<reference evidence="7" key="1">
    <citation type="journal article" date="2020" name="mSystems">
        <title>Genome- and Community-Level Interaction Insights into Carbon Utilization and Element Cycling Functions of Hydrothermarchaeota in Hydrothermal Sediment.</title>
        <authorList>
            <person name="Zhou Z."/>
            <person name="Liu Y."/>
            <person name="Xu W."/>
            <person name="Pan J."/>
            <person name="Luo Z.H."/>
            <person name="Li M."/>
        </authorList>
    </citation>
    <scope>NUCLEOTIDE SEQUENCE [LARGE SCALE GENOMIC DNA]</scope>
    <source>
        <strain evidence="7">SpSt-508</strain>
    </source>
</reference>
<evidence type="ECO:0000256" key="5">
    <source>
        <dbReference type="ARBA" id="ARBA00023235"/>
    </source>
</evidence>
<dbReference type="Pfam" id="PF02746">
    <property type="entry name" value="MR_MLE_N"/>
    <property type="match status" value="1"/>
</dbReference>